<feature type="region of interest" description="Disordered" evidence="1">
    <location>
        <begin position="402"/>
        <end position="514"/>
    </location>
</feature>
<organism evidence="3 4">
    <name type="scientific">Streptomyces buecherae</name>
    <dbReference type="NCBI Taxonomy" id="2763006"/>
    <lineage>
        <taxon>Bacteria</taxon>
        <taxon>Bacillati</taxon>
        <taxon>Actinomycetota</taxon>
        <taxon>Actinomycetes</taxon>
        <taxon>Kitasatosporales</taxon>
        <taxon>Streptomycetaceae</taxon>
        <taxon>Streptomyces</taxon>
    </lineage>
</organism>
<keyword evidence="4" id="KW-1185">Reference proteome</keyword>
<feature type="transmembrane region" description="Helical" evidence="2">
    <location>
        <begin position="216"/>
        <end position="239"/>
    </location>
</feature>
<dbReference type="RefSeq" id="WP_176161761.1">
    <property type="nucleotide sequence ID" value="NZ_CP054929.1"/>
</dbReference>
<dbReference type="InterPro" id="IPR011701">
    <property type="entry name" value="MFS"/>
</dbReference>
<dbReference type="Pfam" id="PF07690">
    <property type="entry name" value="MFS_1"/>
    <property type="match status" value="1"/>
</dbReference>
<name>A0A7H8N6R7_9ACTN</name>
<dbReference type="PANTHER" id="PTHR23542">
    <property type="match status" value="1"/>
</dbReference>
<evidence type="ECO:0000256" key="2">
    <source>
        <dbReference type="SAM" id="Phobius"/>
    </source>
</evidence>
<reference evidence="3 4" key="1">
    <citation type="submission" date="2020-06" db="EMBL/GenBank/DDBJ databases">
        <title>Genome mining for natural products.</title>
        <authorList>
            <person name="Zhang B."/>
            <person name="Shi J."/>
            <person name="Ge H."/>
        </authorList>
    </citation>
    <scope>NUCLEOTIDE SEQUENCE [LARGE SCALE GENOMIC DNA]</scope>
    <source>
        <strain evidence="3 4">NA00687</strain>
    </source>
</reference>
<keyword evidence="2" id="KW-0472">Membrane</keyword>
<feature type="transmembrane region" description="Helical" evidence="2">
    <location>
        <begin position="278"/>
        <end position="296"/>
    </location>
</feature>
<keyword evidence="2" id="KW-1133">Transmembrane helix</keyword>
<gene>
    <name evidence="3" type="ORF">HUT08_11235</name>
</gene>
<feature type="compositionally biased region" description="Low complexity" evidence="1">
    <location>
        <begin position="476"/>
        <end position="498"/>
    </location>
</feature>
<feature type="transmembrane region" description="Helical" evidence="2">
    <location>
        <begin position="302"/>
        <end position="324"/>
    </location>
</feature>
<dbReference type="SUPFAM" id="SSF103473">
    <property type="entry name" value="MFS general substrate transporter"/>
    <property type="match status" value="1"/>
</dbReference>
<dbReference type="AlphaFoldDB" id="A0A7H8N6R7"/>
<dbReference type="EMBL" id="CP054929">
    <property type="protein sequence ID" value="QKW50026.1"/>
    <property type="molecule type" value="Genomic_DNA"/>
</dbReference>
<dbReference type="Proteomes" id="UP000509303">
    <property type="component" value="Chromosome"/>
</dbReference>
<keyword evidence="2" id="KW-0812">Transmembrane</keyword>
<evidence type="ECO:0000313" key="4">
    <source>
        <dbReference type="Proteomes" id="UP000509303"/>
    </source>
</evidence>
<feature type="compositionally biased region" description="Low complexity" evidence="1">
    <location>
        <begin position="404"/>
        <end position="429"/>
    </location>
</feature>
<protein>
    <submittedName>
        <fullName evidence="3">MFS transporter</fullName>
    </submittedName>
</protein>
<feature type="transmembrane region" description="Helical" evidence="2">
    <location>
        <begin position="79"/>
        <end position="98"/>
    </location>
</feature>
<feature type="transmembrane region" description="Helical" evidence="2">
    <location>
        <begin position="174"/>
        <end position="189"/>
    </location>
</feature>
<evidence type="ECO:0000256" key="1">
    <source>
        <dbReference type="SAM" id="MobiDB-lite"/>
    </source>
</evidence>
<feature type="transmembrane region" description="Helical" evidence="2">
    <location>
        <begin position="336"/>
        <end position="354"/>
    </location>
</feature>
<accession>A0A7H8N6R7</accession>
<dbReference type="GO" id="GO:0022857">
    <property type="term" value="F:transmembrane transporter activity"/>
    <property type="evidence" value="ECO:0007669"/>
    <property type="project" value="InterPro"/>
</dbReference>
<feature type="transmembrane region" description="Helical" evidence="2">
    <location>
        <begin position="245"/>
        <end position="266"/>
    </location>
</feature>
<feature type="transmembrane region" description="Helical" evidence="2">
    <location>
        <begin position="366"/>
        <end position="386"/>
    </location>
</feature>
<evidence type="ECO:0000313" key="3">
    <source>
        <dbReference type="EMBL" id="QKW50026.1"/>
    </source>
</evidence>
<dbReference type="Gene3D" id="1.20.1250.20">
    <property type="entry name" value="MFS general substrate transporter like domains"/>
    <property type="match status" value="2"/>
</dbReference>
<feature type="transmembrane region" description="Helical" evidence="2">
    <location>
        <begin position="46"/>
        <end position="67"/>
    </location>
</feature>
<dbReference type="InterPro" id="IPR036259">
    <property type="entry name" value="MFS_trans_sf"/>
</dbReference>
<proteinExistence type="predicted"/>
<dbReference type="PANTHER" id="PTHR23542:SF1">
    <property type="entry name" value="MAJOR FACILITATOR SUPERFAMILY (MFS) PROFILE DOMAIN-CONTAINING PROTEIN"/>
    <property type="match status" value="1"/>
</dbReference>
<feature type="transmembrane region" description="Helical" evidence="2">
    <location>
        <begin position="104"/>
        <end position="126"/>
    </location>
</feature>
<sequence length="514" mass="51436">MANPYGALFAAPGARAFTAAGFVSRMPLSMTGIGLITMLSELRGQYGVAGAVAATFTLAMALIGPQVSRLVDRYGQGRVLLPVTGVSVVALGLLLLCAHYDAPVWTLFVLAALAGSMPSMAAMVRARWTELYRDSPRLHTAYALEAVVEDVTFIAGPALSVLLCTTLFPEAGPLVAGGLLAVGVALFVMRRDTEPPARGTAQTAERSALRDGSLRVLVLALVAGGAIVGTVDVVSVAFADEQGRPGATGLVLAVYAVGSCAAGLAFGAMTPRMPLPRLLVLGILGTAATTLPFLLVNSVIGLTVAVFLAGVFFSPTMITIMNLIERIVPAHRLTEGMTWASTGLAIGVALGSSLSGAMVDAFGPRGGFAVAITAGALCLAVAALGYRPLVAAVSAGPVPPPPGGDFAPKAGQDAAPGGDGGTVTVAAATDRTDREPGSAPRGADLADGGTAAHHGPDLPGQGVEVAGRADAGRAGGADAVLTGSGASDPASPAGPAAHAAREADERQQCYVDCG</sequence>